<dbReference type="InParanoid" id="A0A369JI01"/>
<dbReference type="EMBL" id="LUEZ02000071">
    <property type="protein sequence ID" value="RDB20197.1"/>
    <property type="molecule type" value="Genomic_DNA"/>
</dbReference>
<protein>
    <submittedName>
        <fullName evidence="1">Uncharacterized protein</fullName>
    </submittedName>
</protein>
<proteinExistence type="predicted"/>
<name>A0A369JI01_HYPMA</name>
<organism evidence="1 2">
    <name type="scientific">Hypsizygus marmoreus</name>
    <name type="common">White beech mushroom</name>
    <name type="synonym">Agaricus marmoreus</name>
    <dbReference type="NCBI Taxonomy" id="39966"/>
    <lineage>
        <taxon>Eukaryota</taxon>
        <taxon>Fungi</taxon>
        <taxon>Dikarya</taxon>
        <taxon>Basidiomycota</taxon>
        <taxon>Agaricomycotina</taxon>
        <taxon>Agaricomycetes</taxon>
        <taxon>Agaricomycetidae</taxon>
        <taxon>Agaricales</taxon>
        <taxon>Tricholomatineae</taxon>
        <taxon>Lyophyllaceae</taxon>
        <taxon>Hypsizygus</taxon>
    </lineage>
</organism>
<evidence type="ECO:0000313" key="2">
    <source>
        <dbReference type="Proteomes" id="UP000076154"/>
    </source>
</evidence>
<dbReference type="Proteomes" id="UP000076154">
    <property type="component" value="Unassembled WGS sequence"/>
</dbReference>
<dbReference type="AlphaFoldDB" id="A0A369JI01"/>
<reference evidence="1" key="1">
    <citation type="submission" date="2018-04" db="EMBL/GenBank/DDBJ databases">
        <title>Whole genome sequencing of Hypsizygus marmoreus.</title>
        <authorList>
            <person name="Choi I.-G."/>
            <person name="Min B."/>
            <person name="Kim J.-G."/>
            <person name="Kim S."/>
            <person name="Oh Y.-L."/>
            <person name="Kong W.-S."/>
            <person name="Park H."/>
            <person name="Jeong J."/>
            <person name="Song E.-S."/>
        </authorList>
    </citation>
    <scope>NUCLEOTIDE SEQUENCE [LARGE SCALE GENOMIC DNA]</scope>
    <source>
        <strain evidence="1">51987-8</strain>
    </source>
</reference>
<evidence type="ECO:0000313" key="1">
    <source>
        <dbReference type="EMBL" id="RDB20197.1"/>
    </source>
</evidence>
<keyword evidence="2" id="KW-1185">Reference proteome</keyword>
<accession>A0A369JI01</accession>
<gene>
    <name evidence="1" type="ORF">Hypma_013065</name>
</gene>
<comment type="caution">
    <text evidence="1">The sequence shown here is derived from an EMBL/GenBank/DDBJ whole genome shotgun (WGS) entry which is preliminary data.</text>
</comment>
<sequence>MENEATRHPVLEDDRRDLTVFVPLKSEDDQNSQGLRAKIDFSDIKGECKSMNGVDKRKIDDVEWTMAVNLEELLLLNDEKPPTTGIQYSQEDRVRRLQTTVYVDNKELGIRKTVHVKLDSNGRK</sequence>